<dbReference type="SUPFAM" id="SSF53187">
    <property type="entry name" value="Zn-dependent exopeptidases"/>
    <property type="match status" value="1"/>
</dbReference>
<name>A0A532V354_UNCL8</name>
<dbReference type="Proteomes" id="UP000319619">
    <property type="component" value="Unassembled WGS sequence"/>
</dbReference>
<dbReference type="Gene3D" id="3.50.30.30">
    <property type="match status" value="1"/>
</dbReference>
<accession>A0A532V354</accession>
<organism evidence="2 3">
    <name type="scientific">candidate division LCP-89 bacterium B3_LCP</name>
    <dbReference type="NCBI Taxonomy" id="2012998"/>
    <lineage>
        <taxon>Bacteria</taxon>
        <taxon>Pseudomonadati</taxon>
        <taxon>Bacteria division LCP-89</taxon>
    </lineage>
</organism>
<dbReference type="InterPro" id="IPR046450">
    <property type="entry name" value="PA_dom_sf"/>
</dbReference>
<dbReference type="PANTHER" id="PTHR12147">
    <property type="entry name" value="METALLOPEPTIDASE M28 FAMILY MEMBER"/>
    <property type="match status" value="1"/>
</dbReference>
<feature type="domain" description="Peptidase M28" evidence="1">
    <location>
        <begin position="306"/>
        <end position="511"/>
    </location>
</feature>
<dbReference type="PANTHER" id="PTHR12147:SF26">
    <property type="entry name" value="PEPTIDASE M28 DOMAIN-CONTAINING PROTEIN"/>
    <property type="match status" value="1"/>
</dbReference>
<dbReference type="Gene3D" id="3.40.630.10">
    <property type="entry name" value="Zn peptidases"/>
    <property type="match status" value="1"/>
</dbReference>
<dbReference type="SUPFAM" id="SSF52025">
    <property type="entry name" value="PA domain"/>
    <property type="match status" value="1"/>
</dbReference>
<evidence type="ECO:0000313" key="2">
    <source>
        <dbReference type="EMBL" id="TKJ41579.1"/>
    </source>
</evidence>
<reference evidence="2 3" key="1">
    <citation type="submission" date="2017-06" db="EMBL/GenBank/DDBJ databases">
        <title>Novel microbial phyla capable of carbon fixation and sulfur reduction in deep-sea sediments.</title>
        <authorList>
            <person name="Huang J."/>
            <person name="Baker B."/>
            <person name="Wang Y."/>
        </authorList>
    </citation>
    <scope>NUCLEOTIDE SEQUENCE [LARGE SCALE GENOMIC DNA]</scope>
    <source>
        <strain evidence="2">B3_LCP</strain>
    </source>
</reference>
<dbReference type="InterPro" id="IPR045175">
    <property type="entry name" value="M28_fam"/>
</dbReference>
<gene>
    <name evidence="2" type="ORF">CEE37_03160</name>
</gene>
<proteinExistence type="predicted"/>
<dbReference type="GO" id="GO:0008235">
    <property type="term" value="F:metalloexopeptidase activity"/>
    <property type="evidence" value="ECO:0007669"/>
    <property type="project" value="InterPro"/>
</dbReference>
<evidence type="ECO:0000259" key="1">
    <source>
        <dbReference type="Pfam" id="PF04389"/>
    </source>
</evidence>
<evidence type="ECO:0000313" key="3">
    <source>
        <dbReference type="Proteomes" id="UP000319619"/>
    </source>
</evidence>
<comment type="caution">
    <text evidence="2">The sequence shown here is derived from an EMBL/GenBank/DDBJ whole genome shotgun (WGS) entry which is preliminary data.</text>
</comment>
<sequence>MNHIRIKVGNRLIAFILLVVLLPGWSQAAPKYGTNAIQEAELRAHVEFLASDELQGRGMPGMGSEITQRYIATRFAEYGLQAFPNLDGYFQTVPLHVSKTDYDNSSISFVKGDSAFILSANNDFFFFPRGGSDMEVIGQLLFCGYGISAPEFGWDDFSDTDVEGKIVLAFNGEPTDNQGKPILNNGKRSRYANYLVKSRIVQEAGALCLILVQPPSPDVPPVEKTLGRYLRRMDEVLVQLIDEREWFPVIYIKRNILSSLLGDSFDEGEYHHDLNDSSTNAPAVMEGPVVGIDLRFKEEELCETSNVIGYWQGKSDETVVVMAHYDHEGIKNGELYPGADDNASGTAGLLGIARAFSAWGKKPQRGVVFLSSGAEEKGSLGAKHFLKNLPLALEKIVAVINMDMIGRDGSSQFRAMMDPTIPMEEDLLMAFYSGQTPELAQIALEENKKAKLNLVLEPVLNFHSGSDHVYFHQLNIPSIFLFTGFHSDYTSPQDTPDKILYGKLTRVVKLAFGMAYSLAQSKEAPTFDSSIKEVQRTGRRYGF</sequence>
<dbReference type="EMBL" id="NJBN01000002">
    <property type="protein sequence ID" value="TKJ41579.1"/>
    <property type="molecule type" value="Genomic_DNA"/>
</dbReference>
<dbReference type="Pfam" id="PF04389">
    <property type="entry name" value="Peptidase_M28"/>
    <property type="match status" value="1"/>
</dbReference>
<dbReference type="AlphaFoldDB" id="A0A532V354"/>
<protein>
    <recommendedName>
        <fullName evidence="1">Peptidase M28 domain-containing protein</fullName>
    </recommendedName>
</protein>
<dbReference type="InterPro" id="IPR007484">
    <property type="entry name" value="Peptidase_M28"/>
</dbReference>
<dbReference type="GO" id="GO:0006508">
    <property type="term" value="P:proteolysis"/>
    <property type="evidence" value="ECO:0007669"/>
    <property type="project" value="InterPro"/>
</dbReference>